<dbReference type="InterPro" id="IPR018392">
    <property type="entry name" value="LysM"/>
</dbReference>
<dbReference type="Gene3D" id="3.10.350.10">
    <property type="entry name" value="LysM domain"/>
    <property type="match status" value="1"/>
</dbReference>
<dbReference type="PATRIC" id="fig|1461584.3.peg.1003"/>
<sequence length="123" mass="12824">MSLALQPGLSATPSSTAGSAAPLRLTRRGRLVLVGLPVMLATAALIFLAAFFTAPAIAGSETQDPAAHTLQVSVETGESLWGLADRYVPDRDPRAVVADIMELNNLQEATIPAGAQLYVPVSR</sequence>
<protein>
    <submittedName>
        <fullName evidence="4">Cell division suppressor protein YneA</fullName>
    </submittedName>
</protein>
<evidence type="ECO:0000259" key="3">
    <source>
        <dbReference type="Pfam" id="PF01476"/>
    </source>
</evidence>
<dbReference type="AlphaFoldDB" id="A0A078MN22"/>
<proteinExistence type="predicted"/>
<reference evidence="4" key="1">
    <citation type="submission" date="2014-07" db="EMBL/GenBank/DDBJ databases">
        <authorList>
            <person name="Urmite Genomes Urmite Genomes"/>
        </authorList>
    </citation>
    <scope>NUCLEOTIDE SEQUENCE</scope>
    <source>
        <strain evidence="4">11W110_air</strain>
    </source>
</reference>
<feature type="transmembrane region" description="Helical" evidence="2">
    <location>
        <begin position="30"/>
        <end position="52"/>
    </location>
</feature>
<feature type="region of interest" description="Disordered" evidence="1">
    <location>
        <begin position="1"/>
        <end position="20"/>
    </location>
</feature>
<feature type="compositionally biased region" description="Low complexity" evidence="1">
    <location>
        <begin position="8"/>
        <end position="20"/>
    </location>
</feature>
<accession>A0A078MN22</accession>
<name>A0A078MN22_9MICC</name>
<evidence type="ECO:0000313" key="4">
    <source>
        <dbReference type="EMBL" id="CEA07690.1"/>
    </source>
</evidence>
<dbReference type="GO" id="GO:0051301">
    <property type="term" value="P:cell division"/>
    <property type="evidence" value="ECO:0007669"/>
    <property type="project" value="UniProtKB-KW"/>
</dbReference>
<keyword evidence="2" id="KW-0812">Transmembrane</keyword>
<evidence type="ECO:0000256" key="1">
    <source>
        <dbReference type="SAM" id="MobiDB-lite"/>
    </source>
</evidence>
<gene>
    <name evidence="4" type="primary">yneA</name>
    <name evidence="4" type="ORF">BN1051_01011</name>
</gene>
<keyword evidence="4" id="KW-0131">Cell cycle</keyword>
<feature type="domain" description="LysM" evidence="3">
    <location>
        <begin position="74"/>
        <end position="120"/>
    </location>
</feature>
<keyword evidence="2" id="KW-0472">Membrane</keyword>
<dbReference type="EMBL" id="LN483070">
    <property type="protein sequence ID" value="CEA07690.1"/>
    <property type="molecule type" value="Genomic_DNA"/>
</dbReference>
<keyword evidence="2" id="KW-1133">Transmembrane helix</keyword>
<dbReference type="Pfam" id="PF01476">
    <property type="entry name" value="LysM"/>
    <property type="match status" value="1"/>
</dbReference>
<keyword evidence="4" id="KW-0132">Cell division</keyword>
<evidence type="ECO:0000256" key="2">
    <source>
        <dbReference type="SAM" id="Phobius"/>
    </source>
</evidence>
<organism evidence="4">
    <name type="scientific">Arthrobacter saudimassiliensis</name>
    <dbReference type="NCBI Taxonomy" id="1461584"/>
    <lineage>
        <taxon>Bacteria</taxon>
        <taxon>Bacillati</taxon>
        <taxon>Actinomycetota</taxon>
        <taxon>Actinomycetes</taxon>
        <taxon>Micrococcales</taxon>
        <taxon>Micrococcaceae</taxon>
        <taxon>Arthrobacter</taxon>
    </lineage>
</organism>
<dbReference type="InterPro" id="IPR036779">
    <property type="entry name" value="LysM_dom_sf"/>
</dbReference>